<organism evidence="3 4">
    <name type="scientific">Pseudidiomarina aestuarii</name>
    <dbReference type="NCBI Taxonomy" id="624146"/>
    <lineage>
        <taxon>Bacteria</taxon>
        <taxon>Pseudomonadati</taxon>
        <taxon>Pseudomonadota</taxon>
        <taxon>Gammaproteobacteria</taxon>
        <taxon>Alteromonadales</taxon>
        <taxon>Idiomarinaceae</taxon>
        <taxon>Pseudidiomarina</taxon>
    </lineage>
</organism>
<dbReference type="AlphaFoldDB" id="A0A7Z6ZT53"/>
<keyword evidence="4" id="KW-1185">Reference proteome</keyword>
<dbReference type="EMBL" id="PIPR01000001">
    <property type="protein sequence ID" value="RUO40818.1"/>
    <property type="molecule type" value="Genomic_DNA"/>
</dbReference>
<protein>
    <submittedName>
        <fullName evidence="3">Uncharacterized protein</fullName>
    </submittedName>
</protein>
<sequence>MVGFKVTFNLEGFVPKVTRLVRRYCSFLAALVAVMFTATQVSAQDYQLSGPDGSVRAGYFVVEASLVESAENPIPLSELQLQQATSTDFTNPKYYRYFGDFSELTATGVPSGQYFLRLVDEQGHSHSNVIEVTVDHYSLWQALSLFGIGLLLFVILVATQLYFFKRASQQASQGVNHE</sequence>
<feature type="transmembrane region" description="Helical" evidence="1">
    <location>
        <begin position="142"/>
        <end position="164"/>
    </location>
</feature>
<evidence type="ECO:0000256" key="1">
    <source>
        <dbReference type="SAM" id="Phobius"/>
    </source>
</evidence>
<gene>
    <name evidence="3" type="ORF">CWE22_01065</name>
</gene>
<keyword evidence="1" id="KW-0812">Transmembrane</keyword>
<name>A0A7Z6ZT53_9GAMM</name>
<comment type="caution">
    <text evidence="3">The sequence shown here is derived from an EMBL/GenBank/DDBJ whole genome shotgun (WGS) entry which is preliminary data.</text>
</comment>
<evidence type="ECO:0000313" key="4">
    <source>
        <dbReference type="Proteomes" id="UP000287766"/>
    </source>
</evidence>
<proteinExistence type="predicted"/>
<feature type="chain" id="PRO_5030662975" evidence="2">
    <location>
        <begin position="44"/>
        <end position="178"/>
    </location>
</feature>
<keyword evidence="1" id="KW-0472">Membrane</keyword>
<reference evidence="4" key="1">
    <citation type="journal article" date="2018" name="Front. Microbiol.">
        <title>Genome-Based Analysis Reveals the Taxonomy and Diversity of the Family Idiomarinaceae.</title>
        <authorList>
            <person name="Liu Y."/>
            <person name="Lai Q."/>
            <person name="Shao Z."/>
        </authorList>
    </citation>
    <scope>NUCLEOTIDE SEQUENCE [LARGE SCALE GENOMIC DNA]</scope>
    <source>
        <strain evidence="4">KYW314</strain>
    </source>
</reference>
<feature type="signal peptide" evidence="2">
    <location>
        <begin position="1"/>
        <end position="43"/>
    </location>
</feature>
<keyword evidence="2" id="KW-0732">Signal</keyword>
<keyword evidence="1" id="KW-1133">Transmembrane helix</keyword>
<dbReference type="Proteomes" id="UP000287766">
    <property type="component" value="Unassembled WGS sequence"/>
</dbReference>
<accession>A0A7Z6ZT53</accession>
<evidence type="ECO:0000256" key="2">
    <source>
        <dbReference type="SAM" id="SignalP"/>
    </source>
</evidence>
<evidence type="ECO:0000313" key="3">
    <source>
        <dbReference type="EMBL" id="RUO40818.1"/>
    </source>
</evidence>